<dbReference type="Pfam" id="PF00018">
    <property type="entry name" value="SH3_1"/>
    <property type="match status" value="1"/>
</dbReference>
<dbReference type="InterPro" id="IPR051184">
    <property type="entry name" value="Tyrosine-phos_adapter"/>
</dbReference>
<dbReference type="EMBL" id="CAJOBC010001669">
    <property type="protein sequence ID" value="CAF3692047.1"/>
    <property type="molecule type" value="Genomic_DNA"/>
</dbReference>
<dbReference type="PANTHER" id="PTHR19969:SF14">
    <property type="entry name" value="DREADLOCKS, ISOFORM B"/>
    <property type="match status" value="1"/>
</dbReference>
<dbReference type="EMBL" id="CAJOBA010001701">
    <property type="protein sequence ID" value="CAF3610186.1"/>
    <property type="molecule type" value="Genomic_DNA"/>
</dbReference>
<evidence type="ECO:0000256" key="5">
    <source>
        <dbReference type="SAM" id="MobiDB-lite"/>
    </source>
</evidence>
<dbReference type="PRINTS" id="PR00401">
    <property type="entry name" value="SH2DOMAIN"/>
</dbReference>
<dbReference type="InterPro" id="IPR001452">
    <property type="entry name" value="SH3_domain"/>
</dbReference>
<accession>A0A814A850</accession>
<dbReference type="GO" id="GO:0030971">
    <property type="term" value="F:receptor tyrosine kinase binding"/>
    <property type="evidence" value="ECO:0007669"/>
    <property type="project" value="TreeGrafter"/>
</dbReference>
<evidence type="ECO:0000256" key="1">
    <source>
        <dbReference type="ARBA" id="ARBA00022443"/>
    </source>
</evidence>
<feature type="domain" description="SH3" evidence="7">
    <location>
        <begin position="96"/>
        <end position="155"/>
    </location>
</feature>
<keyword evidence="1 4" id="KW-0728">SH3 domain</keyword>
<feature type="region of interest" description="Disordered" evidence="5">
    <location>
        <begin position="174"/>
        <end position="226"/>
    </location>
</feature>
<evidence type="ECO:0000259" key="7">
    <source>
        <dbReference type="PROSITE" id="PS50002"/>
    </source>
</evidence>
<dbReference type="Pfam" id="PF00017">
    <property type="entry name" value="SH2"/>
    <property type="match status" value="1"/>
</dbReference>
<keyword evidence="2 3" id="KW-0727">SH2 domain</keyword>
<name>A0A814A850_9BILA</name>
<dbReference type="SUPFAM" id="SSF55550">
    <property type="entry name" value="SH2 domain"/>
    <property type="match status" value="1"/>
</dbReference>
<dbReference type="InterPro" id="IPR000980">
    <property type="entry name" value="SH2"/>
</dbReference>
<dbReference type="GO" id="GO:0016477">
    <property type="term" value="P:cell migration"/>
    <property type="evidence" value="ECO:0007669"/>
    <property type="project" value="TreeGrafter"/>
</dbReference>
<dbReference type="SUPFAM" id="SSF50044">
    <property type="entry name" value="SH3-domain"/>
    <property type="match status" value="2"/>
</dbReference>
<dbReference type="Proteomes" id="UP000663829">
    <property type="component" value="Unassembled WGS sequence"/>
</dbReference>
<evidence type="ECO:0000259" key="6">
    <source>
        <dbReference type="PROSITE" id="PS50001"/>
    </source>
</evidence>
<protein>
    <submittedName>
        <fullName evidence="9">Uncharacterized protein</fullName>
    </submittedName>
</protein>
<dbReference type="InterPro" id="IPR036028">
    <property type="entry name" value="SH3-like_dom_sf"/>
</dbReference>
<dbReference type="GO" id="GO:0005737">
    <property type="term" value="C:cytoplasm"/>
    <property type="evidence" value="ECO:0007669"/>
    <property type="project" value="TreeGrafter"/>
</dbReference>
<dbReference type="Gene3D" id="2.30.30.40">
    <property type="entry name" value="SH3 Domains"/>
    <property type="match status" value="2"/>
</dbReference>
<reference evidence="9" key="1">
    <citation type="submission" date="2021-02" db="EMBL/GenBank/DDBJ databases">
        <authorList>
            <person name="Nowell W R."/>
        </authorList>
    </citation>
    <scope>NUCLEOTIDE SEQUENCE</scope>
</reference>
<dbReference type="GO" id="GO:0035591">
    <property type="term" value="F:signaling adaptor activity"/>
    <property type="evidence" value="ECO:0007669"/>
    <property type="project" value="TreeGrafter"/>
</dbReference>
<dbReference type="AlphaFoldDB" id="A0A814A850"/>
<dbReference type="OrthoDB" id="26539at2759"/>
<evidence type="ECO:0000313" key="8">
    <source>
        <dbReference type="EMBL" id="CAF0825732.1"/>
    </source>
</evidence>
<organism evidence="9 12">
    <name type="scientific">Didymodactylos carnosus</name>
    <dbReference type="NCBI Taxonomy" id="1234261"/>
    <lineage>
        <taxon>Eukaryota</taxon>
        <taxon>Metazoa</taxon>
        <taxon>Spiralia</taxon>
        <taxon>Gnathifera</taxon>
        <taxon>Rotifera</taxon>
        <taxon>Eurotatoria</taxon>
        <taxon>Bdelloidea</taxon>
        <taxon>Philodinida</taxon>
        <taxon>Philodinidae</taxon>
        <taxon>Didymodactylos</taxon>
    </lineage>
</organism>
<dbReference type="EMBL" id="CAJNOQ010001669">
    <property type="protein sequence ID" value="CAF0910939.1"/>
    <property type="molecule type" value="Genomic_DNA"/>
</dbReference>
<dbReference type="SMART" id="SM00326">
    <property type="entry name" value="SH3"/>
    <property type="match status" value="2"/>
</dbReference>
<dbReference type="Proteomes" id="UP000682733">
    <property type="component" value="Unassembled WGS sequence"/>
</dbReference>
<dbReference type="PROSITE" id="PS50001">
    <property type="entry name" value="SH2"/>
    <property type="match status" value="1"/>
</dbReference>
<dbReference type="Pfam" id="PF14604">
    <property type="entry name" value="SH3_9"/>
    <property type="match status" value="1"/>
</dbReference>
<dbReference type="PANTHER" id="PTHR19969">
    <property type="entry name" value="SH2-SH3 ADAPTOR PROTEIN-RELATED"/>
    <property type="match status" value="1"/>
</dbReference>
<keyword evidence="12" id="KW-1185">Reference proteome</keyword>
<feature type="compositionally biased region" description="Low complexity" evidence="5">
    <location>
        <begin position="174"/>
        <end position="199"/>
    </location>
</feature>
<feature type="compositionally biased region" description="Basic and acidic residues" evidence="5">
    <location>
        <begin position="200"/>
        <end position="214"/>
    </location>
</feature>
<dbReference type="PROSITE" id="PS50002">
    <property type="entry name" value="SH3"/>
    <property type="match status" value="2"/>
</dbReference>
<evidence type="ECO:0000313" key="11">
    <source>
        <dbReference type="EMBL" id="CAF3692047.1"/>
    </source>
</evidence>
<evidence type="ECO:0000313" key="12">
    <source>
        <dbReference type="Proteomes" id="UP000663829"/>
    </source>
</evidence>
<dbReference type="SMART" id="SM00252">
    <property type="entry name" value="SH2"/>
    <property type="match status" value="1"/>
</dbReference>
<gene>
    <name evidence="9" type="ORF">GPM918_LOCUS9143</name>
    <name evidence="8" type="ORF">OVA965_LOCUS5885</name>
    <name evidence="11" type="ORF">SRO942_LOCUS9144</name>
    <name evidence="10" type="ORF">TMI583_LOCUS5881</name>
</gene>
<feature type="domain" description="SH2" evidence="6">
    <location>
        <begin position="364"/>
        <end position="457"/>
    </location>
</feature>
<evidence type="ECO:0000256" key="4">
    <source>
        <dbReference type="PROSITE-ProRule" id="PRU00192"/>
    </source>
</evidence>
<dbReference type="Gene3D" id="3.30.505.10">
    <property type="entry name" value="SH2 domain"/>
    <property type="match status" value="1"/>
</dbReference>
<evidence type="ECO:0000313" key="9">
    <source>
        <dbReference type="EMBL" id="CAF0910939.1"/>
    </source>
</evidence>
<dbReference type="GO" id="GO:0048013">
    <property type="term" value="P:ephrin receptor signaling pathway"/>
    <property type="evidence" value="ECO:0007669"/>
    <property type="project" value="TreeGrafter"/>
</dbReference>
<dbReference type="InterPro" id="IPR036860">
    <property type="entry name" value="SH2_dom_sf"/>
</dbReference>
<evidence type="ECO:0000313" key="10">
    <source>
        <dbReference type="EMBL" id="CAF3610186.1"/>
    </source>
</evidence>
<evidence type="ECO:0000256" key="3">
    <source>
        <dbReference type="PROSITE-ProRule" id="PRU00191"/>
    </source>
</evidence>
<sequence>MTVNDIIVVAKFDYRAQEQRELTIKKHERLLLLDDSTQWWKVKRVESEENGYIPSNYARREKRSLLDKIISKRSKKPFVHGNIHQLPNNTVLLSDRVLSVAQVKFNYNAGSEDEISLSKGLRVNVLQKKTDGWWFIQYNQQRGWYPSTYLIETSTDNCNGLSLLNQIQQSSNLATINSPSSSSTGLSSSSSANSNMAATTDEHPTNHHFMNDHRHNSHPSNSTNNNTISNDYSFVIKPSKINHSYAHSDGTLDSCCLCNQDREQSTTLTTTITSPKINGQQKNSSWCALLHHTNNESTTNNPLISVNSLGSDQGSSAVSSLTNGSDPMQSLDGVLQSLTLGPNHNHCQQHNHNIIDSLLGEELWYYGMIGREDTEKLLKTYGNDGDFLIRDSERRTGNYSLSLKADNRIRHFRIENLDNHFVIGKRSFVSLQELIEHYKSHPIYDGEGIKLYLCKPLNVVVNR</sequence>
<dbReference type="EMBL" id="CAJNOK010001702">
    <property type="protein sequence ID" value="CAF0825732.1"/>
    <property type="molecule type" value="Genomic_DNA"/>
</dbReference>
<feature type="domain" description="SH3" evidence="7">
    <location>
        <begin position="3"/>
        <end position="63"/>
    </location>
</feature>
<dbReference type="Proteomes" id="UP000681722">
    <property type="component" value="Unassembled WGS sequence"/>
</dbReference>
<dbReference type="Proteomes" id="UP000677228">
    <property type="component" value="Unassembled WGS sequence"/>
</dbReference>
<comment type="caution">
    <text evidence="9">The sequence shown here is derived from an EMBL/GenBank/DDBJ whole genome shotgun (WGS) entry which is preliminary data.</text>
</comment>
<proteinExistence type="predicted"/>
<evidence type="ECO:0000256" key="2">
    <source>
        <dbReference type="ARBA" id="ARBA00022999"/>
    </source>
</evidence>